<feature type="domain" description="BioF2-like acetyltransferase" evidence="1">
    <location>
        <begin position="166"/>
        <end position="312"/>
    </location>
</feature>
<dbReference type="SUPFAM" id="SSF55729">
    <property type="entry name" value="Acyl-CoA N-acyltransferases (Nat)"/>
    <property type="match status" value="1"/>
</dbReference>
<keyword evidence="2" id="KW-0808">Transferase</keyword>
<gene>
    <name evidence="2" type="ORF">KYN89_04405</name>
</gene>
<dbReference type="Gene3D" id="3.40.630.30">
    <property type="match status" value="1"/>
</dbReference>
<protein>
    <submittedName>
        <fullName evidence="2">GNAT family N-acetyltransferase</fullName>
        <ecNumber evidence="2">2.3.1.-</ecNumber>
    </submittedName>
</protein>
<reference evidence="2 3" key="1">
    <citation type="submission" date="2021-07" db="EMBL/GenBank/DDBJ databases">
        <title>Alteriqipengyuania abyssalis NZ-12B nov, sp.nov isolated from deep sea sponge in pacific ocean.</title>
        <authorList>
            <person name="Tareen S."/>
            <person name="Wink J."/>
        </authorList>
    </citation>
    <scope>NUCLEOTIDE SEQUENCE [LARGE SCALE GENOMIC DNA]</scope>
    <source>
        <strain evidence="2 3">NZ-12B</strain>
    </source>
</reference>
<evidence type="ECO:0000313" key="3">
    <source>
        <dbReference type="Proteomes" id="UP000759298"/>
    </source>
</evidence>
<organism evidence="2 3">
    <name type="scientific">Alteriqipengyuania abyssalis</name>
    <dbReference type="NCBI Taxonomy" id="2860200"/>
    <lineage>
        <taxon>Bacteria</taxon>
        <taxon>Pseudomonadati</taxon>
        <taxon>Pseudomonadota</taxon>
        <taxon>Alphaproteobacteria</taxon>
        <taxon>Sphingomonadales</taxon>
        <taxon>Erythrobacteraceae</taxon>
        <taxon>Alteriqipengyuania</taxon>
    </lineage>
</organism>
<dbReference type="GO" id="GO:0016746">
    <property type="term" value="F:acyltransferase activity"/>
    <property type="evidence" value="ECO:0007669"/>
    <property type="project" value="UniProtKB-KW"/>
</dbReference>
<comment type="caution">
    <text evidence="2">The sequence shown here is derived from an EMBL/GenBank/DDBJ whole genome shotgun (WGS) entry which is preliminary data.</text>
</comment>
<dbReference type="EMBL" id="JAHWXP010000001">
    <property type="protein sequence ID" value="MBY8336281.1"/>
    <property type="molecule type" value="Genomic_DNA"/>
</dbReference>
<name>A0ABS7PBB7_9SPHN</name>
<dbReference type="InterPro" id="IPR038740">
    <property type="entry name" value="BioF2-like_GNAT_dom"/>
</dbReference>
<evidence type="ECO:0000259" key="1">
    <source>
        <dbReference type="Pfam" id="PF13480"/>
    </source>
</evidence>
<dbReference type="EC" id="2.3.1.-" evidence="2"/>
<proteinExistence type="predicted"/>
<accession>A0ABS7PBB7</accession>
<keyword evidence="2" id="KW-0012">Acyltransferase</keyword>
<keyword evidence="3" id="KW-1185">Reference proteome</keyword>
<evidence type="ECO:0000313" key="2">
    <source>
        <dbReference type="EMBL" id="MBY8336281.1"/>
    </source>
</evidence>
<dbReference type="Pfam" id="PF13480">
    <property type="entry name" value="Acetyltransf_6"/>
    <property type="match status" value="1"/>
</dbReference>
<dbReference type="InterPro" id="IPR016181">
    <property type="entry name" value="Acyl_CoA_acyltransferase"/>
</dbReference>
<dbReference type="Proteomes" id="UP000759298">
    <property type="component" value="Unassembled WGS sequence"/>
</dbReference>
<dbReference type="RefSeq" id="WP_222823961.1">
    <property type="nucleotide sequence ID" value="NZ_JAHWXP010000001.1"/>
</dbReference>
<sequence>MNALSSIASPDLRNEVNALAEADDPRRAFLRARWFEASNDPGLRTAIARDLHGRPLLALPLVAKSVGPLKIPQIAGAYWPFRGAPIDPTASVEELASGLADYAVARELGPAWRLGPAIADDPSLLLLREAASQAGWHCQERQISSLFCLDLVALRGSGAWPSTKGKQKDRWRVRQLEKTGPVRIETFTGLDWTAATRDAIAAIEAASWVGQLDRGGDTKFHDAKLRRYWERAAQDPVIAAMIRGHILWVGETPAAFTFGLEAGDTRYCIANNFDQQFNKFSPGRVLLYHDFEDAADRGFARIDWGLGDGGYKGPMGAHEDAPVIDLLFVRNPVVARIAAYFWQRGG</sequence>